<gene>
    <name evidence="2" type="ORF">JYU34_013084</name>
</gene>
<keyword evidence="1" id="KW-1133">Transmembrane helix</keyword>
<reference evidence="2 3" key="1">
    <citation type="submission" date="2021-06" db="EMBL/GenBank/DDBJ databases">
        <title>A haploid diamondback moth (Plutella xylostella L.) genome assembly resolves 31 chromosomes and identifies a diamide resistance mutation.</title>
        <authorList>
            <person name="Ward C.M."/>
            <person name="Perry K.D."/>
            <person name="Baker G."/>
            <person name="Powis K."/>
            <person name="Heckel D.G."/>
            <person name="Baxter S.W."/>
        </authorList>
    </citation>
    <scope>NUCLEOTIDE SEQUENCE [LARGE SCALE GENOMIC DNA]</scope>
    <source>
        <strain evidence="2 3">LV</strain>
        <tissue evidence="2">Single pupa</tissue>
    </source>
</reference>
<protein>
    <submittedName>
        <fullName evidence="2">Uncharacterized protein</fullName>
    </submittedName>
</protein>
<feature type="transmembrane region" description="Helical" evidence="1">
    <location>
        <begin position="126"/>
        <end position="148"/>
    </location>
</feature>
<keyword evidence="1" id="KW-0472">Membrane</keyword>
<sequence>MEDKLRARIKSSKKGPLIVDVNKGIDMIKSGGYAFHAQIQNANERISKTFDKMELCKLGSLLSMPYNPLYPAIPKKSPFKEFFVWSLHRLNERGFMSYVQRRLASRDISCDGSIPRALALGGAAPAFALLALGGILSLNIMVVEMVLFRISKRNKMTPYLN</sequence>
<comment type="caution">
    <text evidence="2">The sequence shown here is derived from an EMBL/GenBank/DDBJ whole genome shotgun (WGS) entry which is preliminary data.</text>
</comment>
<evidence type="ECO:0000313" key="3">
    <source>
        <dbReference type="Proteomes" id="UP000823941"/>
    </source>
</evidence>
<accession>A0ABQ7QDT8</accession>
<keyword evidence="1" id="KW-0812">Transmembrane</keyword>
<evidence type="ECO:0000313" key="2">
    <source>
        <dbReference type="EMBL" id="KAG7303063.1"/>
    </source>
</evidence>
<evidence type="ECO:0000256" key="1">
    <source>
        <dbReference type="SAM" id="Phobius"/>
    </source>
</evidence>
<keyword evidence="3" id="KW-1185">Reference proteome</keyword>
<organism evidence="2 3">
    <name type="scientific">Plutella xylostella</name>
    <name type="common">Diamondback moth</name>
    <name type="synonym">Plutella maculipennis</name>
    <dbReference type="NCBI Taxonomy" id="51655"/>
    <lineage>
        <taxon>Eukaryota</taxon>
        <taxon>Metazoa</taxon>
        <taxon>Ecdysozoa</taxon>
        <taxon>Arthropoda</taxon>
        <taxon>Hexapoda</taxon>
        <taxon>Insecta</taxon>
        <taxon>Pterygota</taxon>
        <taxon>Neoptera</taxon>
        <taxon>Endopterygota</taxon>
        <taxon>Lepidoptera</taxon>
        <taxon>Glossata</taxon>
        <taxon>Ditrysia</taxon>
        <taxon>Yponomeutoidea</taxon>
        <taxon>Plutellidae</taxon>
        <taxon>Plutella</taxon>
    </lineage>
</organism>
<proteinExistence type="predicted"/>
<dbReference type="Proteomes" id="UP000823941">
    <property type="component" value="Chromosome 17"/>
</dbReference>
<name>A0ABQ7QDT8_PLUXY</name>
<dbReference type="EMBL" id="JAHIBW010000017">
    <property type="protein sequence ID" value="KAG7303063.1"/>
    <property type="molecule type" value="Genomic_DNA"/>
</dbReference>